<keyword evidence="18" id="KW-0460">Magnesium</keyword>
<comment type="similarity">
    <text evidence="2">Belongs to the bacterial diacylglycerol kinase family.</text>
</comment>
<accession>A0A0A1GZ13</accession>
<evidence type="ECO:0000313" key="21">
    <source>
        <dbReference type="Proteomes" id="UP000031620"/>
    </source>
</evidence>
<feature type="binding site" evidence="17">
    <location>
        <begin position="101"/>
        <end position="102"/>
    </location>
    <ligand>
        <name>ATP</name>
        <dbReference type="ChEBI" id="CHEBI:30616"/>
    </ligand>
</feature>
<feature type="transmembrane region" description="Helical" evidence="19">
    <location>
        <begin position="39"/>
        <end position="56"/>
    </location>
</feature>
<evidence type="ECO:0000256" key="10">
    <source>
        <dbReference type="ARBA" id="ARBA00022989"/>
    </source>
</evidence>
<feature type="transmembrane region" description="Helical" evidence="19">
    <location>
        <begin position="102"/>
        <end position="124"/>
    </location>
</feature>
<keyword evidence="14" id="KW-1208">Phospholipid metabolism</keyword>
<keyword evidence="18" id="KW-0479">Metal-binding</keyword>
<evidence type="ECO:0000256" key="9">
    <source>
        <dbReference type="ARBA" id="ARBA00022840"/>
    </source>
</evidence>
<dbReference type="GO" id="GO:0016301">
    <property type="term" value="F:kinase activity"/>
    <property type="evidence" value="ECO:0007669"/>
    <property type="project" value="UniProtKB-KW"/>
</dbReference>
<evidence type="ECO:0000256" key="3">
    <source>
        <dbReference type="ARBA" id="ARBA00022475"/>
    </source>
</evidence>
<dbReference type="PANTHER" id="PTHR34299:SF1">
    <property type="entry name" value="DIACYLGLYCEROL KINASE"/>
    <property type="match status" value="1"/>
</dbReference>
<keyword evidence="7 17" id="KW-0547">Nucleotide-binding</keyword>
<dbReference type="Proteomes" id="UP000031620">
    <property type="component" value="Chromosome"/>
</dbReference>
<evidence type="ECO:0000256" key="17">
    <source>
        <dbReference type="PIRSR" id="PIRSR600829-3"/>
    </source>
</evidence>
<feature type="binding site" evidence="18">
    <location>
        <position position="82"/>
    </location>
    <ligand>
        <name>a divalent metal cation</name>
        <dbReference type="ChEBI" id="CHEBI:60240"/>
    </ligand>
</feature>
<dbReference type="RefSeq" id="WP_041093596.1">
    <property type="nucleotide sequence ID" value="NZ_AP014680.1"/>
</dbReference>
<evidence type="ECO:0000256" key="19">
    <source>
        <dbReference type="SAM" id="Phobius"/>
    </source>
</evidence>
<dbReference type="InterPro" id="IPR033717">
    <property type="entry name" value="UDPK"/>
</dbReference>
<evidence type="ECO:0000256" key="12">
    <source>
        <dbReference type="ARBA" id="ARBA00023136"/>
    </source>
</evidence>
<dbReference type="InterPro" id="IPR000829">
    <property type="entry name" value="DAGK"/>
</dbReference>
<dbReference type="GO" id="GO:0005886">
    <property type="term" value="C:plasma membrane"/>
    <property type="evidence" value="ECO:0007669"/>
    <property type="project" value="UniProtKB-SubCell"/>
</dbReference>
<proteinExistence type="inferred from homology"/>
<dbReference type="HOGENOM" id="CLU_112343_2_2_9"/>
<evidence type="ECO:0000256" key="1">
    <source>
        <dbReference type="ARBA" id="ARBA00004651"/>
    </source>
</evidence>
<evidence type="ECO:0000256" key="15">
    <source>
        <dbReference type="PIRSR" id="PIRSR600829-1"/>
    </source>
</evidence>
<dbReference type="Gene3D" id="1.10.287.3610">
    <property type="match status" value="1"/>
</dbReference>
<keyword evidence="3" id="KW-1003">Cell membrane</keyword>
<evidence type="ECO:0000256" key="13">
    <source>
        <dbReference type="ARBA" id="ARBA00023209"/>
    </source>
</evidence>
<evidence type="ECO:0000256" key="11">
    <source>
        <dbReference type="ARBA" id="ARBA00023098"/>
    </source>
</evidence>
<evidence type="ECO:0000256" key="7">
    <source>
        <dbReference type="ARBA" id="ARBA00022741"/>
    </source>
</evidence>
<evidence type="ECO:0000256" key="6">
    <source>
        <dbReference type="ARBA" id="ARBA00022692"/>
    </source>
</evidence>
<dbReference type="GO" id="GO:0008654">
    <property type="term" value="P:phospholipid biosynthetic process"/>
    <property type="evidence" value="ECO:0007669"/>
    <property type="project" value="UniProtKB-KW"/>
</dbReference>
<keyword evidence="9 17" id="KW-0067">ATP-binding</keyword>
<evidence type="ECO:0000256" key="2">
    <source>
        <dbReference type="ARBA" id="ARBA00005967"/>
    </source>
</evidence>
<dbReference type="CDD" id="cd14265">
    <property type="entry name" value="UDPK_IM_like"/>
    <property type="match status" value="1"/>
</dbReference>
<protein>
    <submittedName>
        <fullName evidence="20">Diacylglycerol kinase</fullName>
    </submittedName>
</protein>
<evidence type="ECO:0000313" key="20">
    <source>
        <dbReference type="EMBL" id="BAP85706.1"/>
    </source>
</evidence>
<comment type="cofactor">
    <cofactor evidence="18">
        <name>Mg(2+)</name>
        <dbReference type="ChEBI" id="CHEBI:18420"/>
    </cofactor>
    <text evidence="18">Mn(2+), Zn(2+), Cd(2+) and Co(2+) support activity to lesser extents.</text>
</comment>
<keyword evidence="10 19" id="KW-1133">Transmembrane helix</keyword>
<dbReference type="PANTHER" id="PTHR34299">
    <property type="entry name" value="DIACYLGLYCEROL KINASE"/>
    <property type="match status" value="1"/>
</dbReference>
<gene>
    <name evidence="20" type="ORF">LOOC260_111670</name>
</gene>
<evidence type="ECO:0000256" key="8">
    <source>
        <dbReference type="ARBA" id="ARBA00022777"/>
    </source>
</evidence>
<name>A0A0A1GZ13_9LACO</name>
<comment type="subcellular location">
    <subcellularLocation>
        <location evidence="1">Cell membrane</location>
        <topology evidence="1">Multi-pass membrane protein</topology>
    </subcellularLocation>
</comment>
<dbReference type="KEGG" id="lho:LOOC260_111670"/>
<evidence type="ECO:0000256" key="4">
    <source>
        <dbReference type="ARBA" id="ARBA00022516"/>
    </source>
</evidence>
<keyword evidence="12 19" id="KW-0472">Membrane</keyword>
<dbReference type="GO" id="GO:0046872">
    <property type="term" value="F:metal ion binding"/>
    <property type="evidence" value="ECO:0007669"/>
    <property type="project" value="UniProtKB-KW"/>
</dbReference>
<feature type="active site" description="Proton acceptor" evidence="15">
    <location>
        <position position="75"/>
    </location>
</feature>
<feature type="binding site" evidence="18">
    <location>
        <position position="34"/>
    </location>
    <ligand>
        <name>a divalent metal cation</name>
        <dbReference type="ChEBI" id="CHEBI:60240"/>
    </ligand>
</feature>
<evidence type="ECO:0000256" key="5">
    <source>
        <dbReference type="ARBA" id="ARBA00022679"/>
    </source>
</evidence>
<feature type="binding site" evidence="17">
    <location>
        <position position="34"/>
    </location>
    <ligand>
        <name>ATP</name>
        <dbReference type="ChEBI" id="CHEBI:30616"/>
    </ligand>
</feature>
<feature type="transmembrane region" description="Helical" evidence="19">
    <location>
        <begin position="62"/>
        <end position="81"/>
    </location>
</feature>
<dbReference type="STRING" id="1291742.LOOC260_111670"/>
<keyword evidence="11" id="KW-0443">Lipid metabolism</keyword>
<evidence type="ECO:0000256" key="14">
    <source>
        <dbReference type="ARBA" id="ARBA00023264"/>
    </source>
</evidence>
<feature type="binding site" evidence="16">
    <location>
        <position position="75"/>
    </location>
    <ligand>
        <name>substrate</name>
    </ligand>
</feature>
<dbReference type="InterPro" id="IPR036945">
    <property type="entry name" value="DAGK_sf"/>
</dbReference>
<keyword evidence="5" id="KW-0808">Transferase</keyword>
<dbReference type="GO" id="GO:0005524">
    <property type="term" value="F:ATP binding"/>
    <property type="evidence" value="ECO:0007669"/>
    <property type="project" value="UniProtKB-KW"/>
</dbReference>
<reference evidence="20 21" key="1">
    <citation type="submission" date="2014-11" db="EMBL/GenBank/DDBJ databases">
        <title>Complete genome sequence and analysis of Lactobacillus hokkaidonensis LOOC260T.</title>
        <authorList>
            <person name="Tanizawa Y."/>
            <person name="Tohno M."/>
            <person name="Kaminuma E."/>
            <person name="Nakamura Y."/>
            <person name="Arita M."/>
        </authorList>
    </citation>
    <scope>NUCLEOTIDE SEQUENCE [LARGE SCALE GENOMIC DNA]</scope>
    <source>
        <strain evidence="20 21">LOOC260</strain>
    </source>
</reference>
<keyword evidence="4" id="KW-0444">Lipid biosynthesis</keyword>
<dbReference type="AlphaFoldDB" id="A0A0A1GZ13"/>
<keyword evidence="6 19" id="KW-0812">Transmembrane</keyword>
<feature type="binding site" evidence="17">
    <location>
        <position position="82"/>
    </location>
    <ligand>
        <name>ATP</name>
        <dbReference type="ChEBI" id="CHEBI:30616"/>
    </ligand>
</feature>
<dbReference type="Pfam" id="PF01219">
    <property type="entry name" value="DAGK_prokar"/>
    <property type="match status" value="1"/>
</dbReference>
<keyword evidence="13" id="KW-0594">Phospholipid biosynthesis</keyword>
<keyword evidence="8 20" id="KW-0418">Kinase</keyword>
<dbReference type="EMBL" id="AP014680">
    <property type="protein sequence ID" value="BAP85706.1"/>
    <property type="molecule type" value="Genomic_DNA"/>
</dbReference>
<sequence>MTMDSHDKQTTKNHRFTQALYHAIHGTWDVFSRERNMRYHVTAAVVAVIAGFWFKISEQEWLWIIFAIFFVFLSEFANTVAESLTDLIVRGRYDPLAKRIKDVSAGSVLLSATFAVIVGAIIFIPKFF</sequence>
<organism evidence="20 21">
    <name type="scientific">Paucilactobacillus hokkaidonensis JCM 18461</name>
    <dbReference type="NCBI Taxonomy" id="1291742"/>
    <lineage>
        <taxon>Bacteria</taxon>
        <taxon>Bacillati</taxon>
        <taxon>Bacillota</taxon>
        <taxon>Bacilli</taxon>
        <taxon>Lactobacillales</taxon>
        <taxon>Lactobacillaceae</taxon>
        <taxon>Paucilactobacillus</taxon>
    </lineage>
</organism>
<evidence type="ECO:0000256" key="18">
    <source>
        <dbReference type="PIRSR" id="PIRSR600829-4"/>
    </source>
</evidence>
<evidence type="ECO:0000256" key="16">
    <source>
        <dbReference type="PIRSR" id="PIRSR600829-2"/>
    </source>
</evidence>